<reference evidence="1" key="1">
    <citation type="submission" date="2023-07" db="EMBL/GenBank/DDBJ databases">
        <title>Ureibacillus sp. isolated from freshwater well.</title>
        <authorList>
            <person name="Kirdat K."/>
            <person name="Bhatt A."/>
            <person name="Teware R."/>
            <person name="Bhavsar Y."/>
            <person name="Yadav A."/>
        </authorList>
    </citation>
    <scope>NUCLEOTIDE SEQUENCE</scope>
    <source>
        <strain evidence="1">BA0131</strain>
    </source>
</reference>
<evidence type="ECO:0008006" key="3">
    <source>
        <dbReference type="Google" id="ProtNLM"/>
    </source>
</evidence>
<proteinExistence type="predicted"/>
<protein>
    <recommendedName>
        <fullName evidence="3">DUF3221 domain-containing protein</fullName>
    </recommendedName>
</protein>
<evidence type="ECO:0000313" key="2">
    <source>
        <dbReference type="Proteomes" id="UP001172743"/>
    </source>
</evidence>
<keyword evidence="2" id="KW-1185">Reference proteome</keyword>
<dbReference type="Proteomes" id="UP001172743">
    <property type="component" value="Unassembled WGS sequence"/>
</dbReference>
<dbReference type="PROSITE" id="PS51257">
    <property type="entry name" value="PROKAR_LIPOPROTEIN"/>
    <property type="match status" value="1"/>
</dbReference>
<sequence>MKDLAGILFFLVFILTGCSETTSIYGELTKIEENIFFVECSDAVRENGDYSTDVGYLCIVQITENTTLRNQSRENLSVEDFREGNTIQVTLKEPKTMEPSEISRKVEAKQIILYE</sequence>
<organism evidence="1 2">
    <name type="scientific">Ureibacillus aquaedulcis</name>
    <dbReference type="NCBI Taxonomy" id="3058421"/>
    <lineage>
        <taxon>Bacteria</taxon>
        <taxon>Bacillati</taxon>
        <taxon>Bacillota</taxon>
        <taxon>Bacilli</taxon>
        <taxon>Bacillales</taxon>
        <taxon>Caryophanaceae</taxon>
        <taxon>Ureibacillus</taxon>
    </lineage>
</organism>
<gene>
    <name evidence="1" type="ORF">QYB95_12920</name>
</gene>
<comment type="caution">
    <text evidence="1">The sequence shown here is derived from an EMBL/GenBank/DDBJ whole genome shotgun (WGS) entry which is preliminary data.</text>
</comment>
<dbReference type="RefSeq" id="WP_301138740.1">
    <property type="nucleotide sequence ID" value="NZ_JAUHTQ010000009.1"/>
</dbReference>
<evidence type="ECO:0000313" key="1">
    <source>
        <dbReference type="EMBL" id="MDN4494447.1"/>
    </source>
</evidence>
<accession>A0ABT8GSR1</accession>
<name>A0ABT8GSR1_9BACL</name>
<dbReference type="EMBL" id="JAUHTQ010000009">
    <property type="protein sequence ID" value="MDN4494447.1"/>
    <property type="molecule type" value="Genomic_DNA"/>
</dbReference>